<dbReference type="GO" id="GO:0016485">
    <property type="term" value="P:protein processing"/>
    <property type="evidence" value="ECO:0007669"/>
    <property type="project" value="TreeGrafter"/>
</dbReference>
<keyword evidence="9" id="KW-0812">Transmembrane</keyword>
<comment type="similarity">
    <text evidence="2">Belongs to the peptidase M13 family.</text>
</comment>
<keyword evidence="9" id="KW-1133">Transmembrane helix</keyword>
<dbReference type="InterPro" id="IPR024079">
    <property type="entry name" value="MetalloPept_cat_dom_sf"/>
</dbReference>
<protein>
    <recommendedName>
        <fullName evidence="14">M13 family peptidase</fullName>
    </recommendedName>
</protein>
<keyword evidence="5" id="KW-0378">Hydrolase</keyword>
<dbReference type="Gene3D" id="1.10.1380.10">
    <property type="entry name" value="Neutral endopeptidase , domain2"/>
    <property type="match status" value="1"/>
</dbReference>
<reference evidence="12" key="2">
    <citation type="submission" date="2021-09" db="EMBL/GenBank/DDBJ databases">
        <authorList>
            <person name="Jia N."/>
            <person name="Wang J."/>
            <person name="Shi W."/>
            <person name="Du L."/>
            <person name="Sun Y."/>
            <person name="Zhan W."/>
            <person name="Jiang J."/>
            <person name="Wang Q."/>
            <person name="Zhang B."/>
            <person name="Ji P."/>
            <person name="Sakyi L.B."/>
            <person name="Cui X."/>
            <person name="Yuan T."/>
            <person name="Jiang B."/>
            <person name="Yang W."/>
            <person name="Lam T.T.-Y."/>
            <person name="Chang Q."/>
            <person name="Ding S."/>
            <person name="Wang X."/>
            <person name="Zhu J."/>
            <person name="Ruan X."/>
            <person name="Zhao L."/>
            <person name="Wei J."/>
            <person name="Que T."/>
            <person name="Du C."/>
            <person name="Cheng J."/>
            <person name="Dai P."/>
            <person name="Han X."/>
            <person name="Huang E."/>
            <person name="Gao Y."/>
            <person name="Liu J."/>
            <person name="Shao H."/>
            <person name="Ye R."/>
            <person name="Li L."/>
            <person name="Wei W."/>
            <person name="Wang X."/>
            <person name="Wang C."/>
            <person name="Huo Q."/>
            <person name="Li W."/>
            <person name="Guo W."/>
            <person name="Chen H."/>
            <person name="Chen S."/>
            <person name="Zhou L."/>
            <person name="Zhou L."/>
            <person name="Ni X."/>
            <person name="Tian J."/>
            <person name="Zhou Y."/>
            <person name="Sheng Y."/>
            <person name="Liu T."/>
            <person name="Pan Y."/>
            <person name="Xia L."/>
            <person name="Li J."/>
            <person name="Zhao F."/>
            <person name="Cao W."/>
        </authorList>
    </citation>
    <scope>NUCLEOTIDE SEQUENCE</scope>
    <source>
        <strain evidence="12">Rmic-2018</strain>
        <tissue evidence="12">Larvae</tissue>
    </source>
</reference>
<dbReference type="GO" id="GO:0004222">
    <property type="term" value="F:metalloendopeptidase activity"/>
    <property type="evidence" value="ECO:0007669"/>
    <property type="project" value="InterPro"/>
</dbReference>
<dbReference type="PANTHER" id="PTHR11733">
    <property type="entry name" value="ZINC METALLOPROTEASE FAMILY M13 NEPRILYSIN-RELATED"/>
    <property type="match status" value="1"/>
</dbReference>
<dbReference type="GO" id="GO:0046872">
    <property type="term" value="F:metal ion binding"/>
    <property type="evidence" value="ECO:0007669"/>
    <property type="project" value="UniProtKB-KW"/>
</dbReference>
<keyword evidence="13" id="KW-1185">Reference proteome</keyword>
<name>A0A9J6DM85_RHIMP</name>
<feature type="region of interest" description="Disordered" evidence="8">
    <location>
        <begin position="131"/>
        <end position="232"/>
    </location>
</feature>
<feature type="transmembrane region" description="Helical" evidence="9">
    <location>
        <begin position="260"/>
        <end position="281"/>
    </location>
</feature>
<evidence type="ECO:0000313" key="12">
    <source>
        <dbReference type="EMBL" id="KAH8023099.1"/>
    </source>
</evidence>
<evidence type="ECO:0000313" key="13">
    <source>
        <dbReference type="Proteomes" id="UP000821866"/>
    </source>
</evidence>
<feature type="compositionally biased region" description="Polar residues" evidence="8">
    <location>
        <begin position="154"/>
        <end position="165"/>
    </location>
</feature>
<dbReference type="InterPro" id="IPR018497">
    <property type="entry name" value="Peptidase_M13_C"/>
</dbReference>
<comment type="caution">
    <text evidence="12">The sequence shown here is derived from an EMBL/GenBank/DDBJ whole genome shotgun (WGS) entry which is preliminary data.</text>
</comment>
<dbReference type="VEuPathDB" id="VectorBase:LOC119173407"/>
<dbReference type="InterPro" id="IPR042089">
    <property type="entry name" value="Peptidase_M13_dom_2"/>
</dbReference>
<evidence type="ECO:0000256" key="8">
    <source>
        <dbReference type="SAM" id="MobiDB-lite"/>
    </source>
</evidence>
<keyword evidence="3" id="KW-0645">Protease</keyword>
<keyword evidence="4" id="KW-0479">Metal-binding</keyword>
<dbReference type="SUPFAM" id="SSF55486">
    <property type="entry name" value="Metalloproteases ('zincins'), catalytic domain"/>
    <property type="match status" value="1"/>
</dbReference>
<feature type="compositionally biased region" description="Basic and acidic residues" evidence="8">
    <location>
        <begin position="84"/>
        <end position="98"/>
    </location>
</feature>
<feature type="domain" description="Peptidase M13 C-terminal" evidence="10">
    <location>
        <begin position="854"/>
        <end position="929"/>
    </location>
</feature>
<evidence type="ECO:0000259" key="11">
    <source>
        <dbReference type="Pfam" id="PF05649"/>
    </source>
</evidence>
<dbReference type="EMBL" id="JABSTU010000008">
    <property type="protein sequence ID" value="KAH8023099.1"/>
    <property type="molecule type" value="Genomic_DNA"/>
</dbReference>
<evidence type="ECO:0000256" key="4">
    <source>
        <dbReference type="ARBA" id="ARBA00022723"/>
    </source>
</evidence>
<keyword evidence="9" id="KW-0472">Membrane</keyword>
<comment type="cofactor">
    <cofactor evidence="1">
        <name>Zn(2+)</name>
        <dbReference type="ChEBI" id="CHEBI:29105"/>
    </cofactor>
</comment>
<evidence type="ECO:0000256" key="6">
    <source>
        <dbReference type="ARBA" id="ARBA00022833"/>
    </source>
</evidence>
<dbReference type="Proteomes" id="UP000821866">
    <property type="component" value="Chromosome 6"/>
</dbReference>
<dbReference type="Pfam" id="PF01431">
    <property type="entry name" value="Peptidase_M13"/>
    <property type="match status" value="1"/>
</dbReference>
<accession>A0A9J6DM85</accession>
<gene>
    <name evidence="12" type="ORF">HPB51_010883</name>
</gene>
<evidence type="ECO:0000256" key="3">
    <source>
        <dbReference type="ARBA" id="ARBA00022670"/>
    </source>
</evidence>
<dbReference type="InterPro" id="IPR000718">
    <property type="entry name" value="Peptidase_M13"/>
</dbReference>
<proteinExistence type="inferred from homology"/>
<feature type="domain" description="Peptidase M13 N-terminal" evidence="11">
    <location>
        <begin position="358"/>
        <end position="711"/>
    </location>
</feature>
<feature type="compositionally biased region" description="Basic and acidic residues" evidence="8">
    <location>
        <begin position="172"/>
        <end position="204"/>
    </location>
</feature>
<dbReference type="InterPro" id="IPR008753">
    <property type="entry name" value="Peptidase_M13_N"/>
</dbReference>
<evidence type="ECO:0000256" key="2">
    <source>
        <dbReference type="ARBA" id="ARBA00007357"/>
    </source>
</evidence>
<organism evidence="12 13">
    <name type="scientific">Rhipicephalus microplus</name>
    <name type="common">Cattle tick</name>
    <name type="synonym">Boophilus microplus</name>
    <dbReference type="NCBI Taxonomy" id="6941"/>
    <lineage>
        <taxon>Eukaryota</taxon>
        <taxon>Metazoa</taxon>
        <taxon>Ecdysozoa</taxon>
        <taxon>Arthropoda</taxon>
        <taxon>Chelicerata</taxon>
        <taxon>Arachnida</taxon>
        <taxon>Acari</taxon>
        <taxon>Parasitiformes</taxon>
        <taxon>Ixodida</taxon>
        <taxon>Ixodoidea</taxon>
        <taxon>Ixodidae</taxon>
        <taxon>Rhipicephalinae</taxon>
        <taxon>Rhipicephalus</taxon>
        <taxon>Boophilus</taxon>
    </lineage>
</organism>
<feature type="region of interest" description="Disordered" evidence="8">
    <location>
        <begin position="77"/>
        <end position="111"/>
    </location>
</feature>
<dbReference type="PROSITE" id="PS51885">
    <property type="entry name" value="NEPRILYSIN"/>
    <property type="match status" value="1"/>
</dbReference>
<reference evidence="12" key="1">
    <citation type="journal article" date="2020" name="Cell">
        <title>Large-Scale Comparative Analyses of Tick Genomes Elucidate Their Genetic Diversity and Vector Capacities.</title>
        <authorList>
            <consortium name="Tick Genome and Microbiome Consortium (TIGMIC)"/>
            <person name="Jia N."/>
            <person name="Wang J."/>
            <person name="Shi W."/>
            <person name="Du L."/>
            <person name="Sun Y."/>
            <person name="Zhan W."/>
            <person name="Jiang J.F."/>
            <person name="Wang Q."/>
            <person name="Zhang B."/>
            <person name="Ji P."/>
            <person name="Bell-Sakyi L."/>
            <person name="Cui X.M."/>
            <person name="Yuan T.T."/>
            <person name="Jiang B.G."/>
            <person name="Yang W.F."/>
            <person name="Lam T.T."/>
            <person name="Chang Q.C."/>
            <person name="Ding S.J."/>
            <person name="Wang X.J."/>
            <person name="Zhu J.G."/>
            <person name="Ruan X.D."/>
            <person name="Zhao L."/>
            <person name="Wei J.T."/>
            <person name="Ye R.Z."/>
            <person name="Que T.C."/>
            <person name="Du C.H."/>
            <person name="Zhou Y.H."/>
            <person name="Cheng J.X."/>
            <person name="Dai P.F."/>
            <person name="Guo W.B."/>
            <person name="Han X.H."/>
            <person name="Huang E.J."/>
            <person name="Li L.F."/>
            <person name="Wei W."/>
            <person name="Gao Y.C."/>
            <person name="Liu J.Z."/>
            <person name="Shao H.Z."/>
            <person name="Wang X."/>
            <person name="Wang C.C."/>
            <person name="Yang T.C."/>
            <person name="Huo Q.B."/>
            <person name="Li W."/>
            <person name="Chen H.Y."/>
            <person name="Chen S.E."/>
            <person name="Zhou L.G."/>
            <person name="Ni X.B."/>
            <person name="Tian J.H."/>
            <person name="Sheng Y."/>
            <person name="Liu T."/>
            <person name="Pan Y.S."/>
            <person name="Xia L.Y."/>
            <person name="Li J."/>
            <person name="Zhao F."/>
            <person name="Cao W.C."/>
        </authorList>
    </citation>
    <scope>NUCLEOTIDE SEQUENCE</scope>
    <source>
        <strain evidence="12">Rmic-2018</strain>
    </source>
</reference>
<evidence type="ECO:0008006" key="14">
    <source>
        <dbReference type="Google" id="ProtNLM"/>
    </source>
</evidence>
<evidence type="ECO:0000256" key="9">
    <source>
        <dbReference type="SAM" id="Phobius"/>
    </source>
</evidence>
<dbReference type="Pfam" id="PF05649">
    <property type="entry name" value="Peptidase_M13_N"/>
    <property type="match status" value="1"/>
</dbReference>
<keyword evidence="6" id="KW-0862">Zinc</keyword>
<dbReference type="PANTHER" id="PTHR11733:SF241">
    <property type="entry name" value="GH26575P-RELATED"/>
    <property type="match status" value="1"/>
</dbReference>
<dbReference type="GO" id="GO:0005886">
    <property type="term" value="C:plasma membrane"/>
    <property type="evidence" value="ECO:0007669"/>
    <property type="project" value="TreeGrafter"/>
</dbReference>
<sequence length="943" mass="106330">MSSICIGTEAPTQANAEVQATEKYVTRILKDADADVDISKHAGSMLAFKTLKSLPRKESGVKDNDNIVPMHHYKGLSSSYVAHSDNKEPVTKRNKSEPAVRSYDMASEHGEEEIANRREYVSYTKYGGERSATSYRDDRVGRDLPSKRHDPRNHQNTNKSPSNDDGSAAGDKTNEFERVTDTPPPKDDAEAERSQLSDGKHSAEEQQYDSGEAGEGANHSPLAESPAPPAKVSEYDEKIAEEPLNELLSSTMSLYPESRLVIGLAMLGILWVIAIIVLSAAGHAHKLLFPDAPTHDFIAGTTESSYTVPYPTSTTEVTMPTTTTHPNTPGSKVYICSTPFCEREGTYLKSLLSSQNNPCDNFYDYVCDIWKANARPTVGLGFGTAVSRDTLIEEEMESEVIEYLRRGSRDVLLALQLFRACLRSTKLQGTEVKMALKDMFKDLIAATWPVAPTDTSFSSSHVWTLAGTLYRQFGIDAFLGVSIGRHQRNHLPVVLEPPRMLFLKHYEAYSMTLSMFQDAIREALTLSSTPDIAHEVANDVYTVLSDLAERQSAEGEFNFRISKPDDLPKGLRTFLSAVFEGRLNKRAIVVRNPEYTFKQLEDHVKSNDIPSLINYMGFRLVIRMAPFLPASGFENLKMIFSAETTGRVRSLALHQNYLCLRAVEMALPVCVVKAHAKVHMASGNDLNDRVWLSQVESSFFRNVAQLSWVDDLSYMIIRFKMANTKLARFFPGWSLDMDQCNRQHRRLRQRYSTGLPLAVRFFHGLVPLLRQEPTALGASYNLQYTNHSQTLFRNFLNCLSRDLSTVLRQTRSEFDLDPDDASYALLAQTVAVALTFITFHELLHVERVWKLSFRLSTLPDLSSDQLFFVWFALDNCENSDPTYQIRQYQWWKRLPPDFAVNFPLRHLPNSFGEAFNCPSGSFMRPGYRETCNIFNTTANYVLH</sequence>
<evidence type="ECO:0000256" key="1">
    <source>
        <dbReference type="ARBA" id="ARBA00001947"/>
    </source>
</evidence>
<evidence type="ECO:0000259" key="10">
    <source>
        <dbReference type="Pfam" id="PF01431"/>
    </source>
</evidence>
<evidence type="ECO:0000256" key="5">
    <source>
        <dbReference type="ARBA" id="ARBA00022801"/>
    </source>
</evidence>
<evidence type="ECO:0000256" key="7">
    <source>
        <dbReference type="ARBA" id="ARBA00023049"/>
    </source>
</evidence>
<keyword evidence="7" id="KW-0482">Metalloprotease</keyword>
<dbReference type="AlphaFoldDB" id="A0A9J6DM85"/>
<dbReference type="Gene3D" id="3.40.390.10">
    <property type="entry name" value="Collagenase (Catalytic Domain)"/>
    <property type="match status" value="2"/>
</dbReference>
<feature type="compositionally biased region" description="Basic and acidic residues" evidence="8">
    <location>
        <begin position="135"/>
        <end position="148"/>
    </location>
</feature>